<keyword evidence="1" id="KW-0472">Membrane</keyword>
<dbReference type="AlphaFoldDB" id="A0A350HC63"/>
<gene>
    <name evidence="2" type="ORF">DCW38_08130</name>
</gene>
<proteinExistence type="predicted"/>
<feature type="transmembrane region" description="Helical" evidence="1">
    <location>
        <begin position="269"/>
        <end position="294"/>
    </location>
</feature>
<comment type="caution">
    <text evidence="2">The sequence shown here is derived from an EMBL/GenBank/DDBJ whole genome shotgun (WGS) entry which is preliminary data.</text>
</comment>
<accession>A0A350HC63</accession>
<protein>
    <submittedName>
        <fullName evidence="2">Uncharacterized protein</fullName>
    </submittedName>
</protein>
<keyword evidence="1" id="KW-1133">Transmembrane helix</keyword>
<name>A0A350HC63_UNCW3</name>
<evidence type="ECO:0000313" key="3">
    <source>
        <dbReference type="Proteomes" id="UP000264062"/>
    </source>
</evidence>
<reference evidence="2 3" key="1">
    <citation type="journal article" date="2018" name="Nat. Biotechnol.">
        <title>A standardized bacterial taxonomy based on genome phylogeny substantially revises the tree of life.</title>
        <authorList>
            <person name="Parks D.H."/>
            <person name="Chuvochina M."/>
            <person name="Waite D.W."/>
            <person name="Rinke C."/>
            <person name="Skarshewski A."/>
            <person name="Chaumeil P.A."/>
            <person name="Hugenholtz P."/>
        </authorList>
    </citation>
    <scope>NUCLEOTIDE SEQUENCE [LARGE SCALE GENOMIC DNA]</scope>
    <source>
        <strain evidence="2">UBA9956</strain>
    </source>
</reference>
<dbReference type="EMBL" id="DMZY01000242">
    <property type="protein sequence ID" value="HAV93129.1"/>
    <property type="molecule type" value="Genomic_DNA"/>
</dbReference>
<feature type="transmembrane region" description="Helical" evidence="1">
    <location>
        <begin position="240"/>
        <end position="262"/>
    </location>
</feature>
<sequence>MNKNHCLLGVLAIILAFFIPVYSVVNVRMEKSEVENIIRVEIRISETDLFQDTVSINKGVTCIRFSDFITEYTKNLSDTIYVSLLNFSGYYYYIDSISFPVDSESLKISYKEYLSNAGIAIGEKKILAKPHPNSLYNKKIKLSIIEGGESTFINNTVFFANDKLESVAKASISGEYLNDSVFADYLSKIKDLKTITVYSGNIIKTEDLADLKRKSGSFYNLTRALSDKPFLKDARKKANVFSHLLHCVPGCAFFVFLLPAALEPHGAMICLYGPIILAVETGCILGIPVSSMLFEKMLNNINSEKNKATENHYKYVYEKTLEIMNSEITKRQKEKEYKILINALIRPVKEKKREKYERIIF</sequence>
<organism evidence="2 3">
    <name type="scientific">candidate division WOR-3 bacterium</name>
    <dbReference type="NCBI Taxonomy" id="2052148"/>
    <lineage>
        <taxon>Bacteria</taxon>
        <taxon>Bacteria division WOR-3</taxon>
    </lineage>
</organism>
<dbReference type="Proteomes" id="UP000264062">
    <property type="component" value="Unassembled WGS sequence"/>
</dbReference>
<evidence type="ECO:0000313" key="2">
    <source>
        <dbReference type="EMBL" id="HAV93129.1"/>
    </source>
</evidence>
<keyword evidence="1" id="KW-0812">Transmembrane</keyword>
<evidence type="ECO:0000256" key="1">
    <source>
        <dbReference type="SAM" id="Phobius"/>
    </source>
</evidence>